<dbReference type="NCBIfam" id="TIGR00838">
    <property type="entry name" value="argH"/>
    <property type="match status" value="1"/>
</dbReference>
<gene>
    <name evidence="5" type="primary">argH</name>
    <name evidence="8" type="ORF">AVDCRST_MAG33-307</name>
</gene>
<dbReference type="GO" id="GO:0005829">
    <property type="term" value="C:cytosol"/>
    <property type="evidence" value="ECO:0007669"/>
    <property type="project" value="TreeGrafter"/>
</dbReference>
<keyword evidence="5" id="KW-0028">Amino-acid biosynthesis</keyword>
<dbReference type="InterPro" id="IPR020557">
    <property type="entry name" value="Fumarate_lyase_CS"/>
</dbReference>
<dbReference type="CDD" id="cd01359">
    <property type="entry name" value="Argininosuccinate_lyase"/>
    <property type="match status" value="1"/>
</dbReference>
<dbReference type="Gene3D" id="1.10.275.10">
    <property type="entry name" value="Fumarase/aspartase (N-terminal domain)"/>
    <property type="match status" value="1"/>
</dbReference>
<dbReference type="PRINTS" id="PR00149">
    <property type="entry name" value="FUMRATELYASE"/>
</dbReference>
<dbReference type="FunFam" id="1.20.200.10:FF:000015">
    <property type="entry name" value="argininosuccinate lyase isoform X2"/>
    <property type="match status" value="1"/>
</dbReference>
<dbReference type="HAMAP" id="MF_00006">
    <property type="entry name" value="Arg_succ_lyase"/>
    <property type="match status" value="1"/>
</dbReference>
<dbReference type="GO" id="GO:0004056">
    <property type="term" value="F:argininosuccinate lyase activity"/>
    <property type="evidence" value="ECO:0007669"/>
    <property type="project" value="UniProtKB-UniRule"/>
</dbReference>
<comment type="pathway">
    <text evidence="2 5">Amino-acid biosynthesis; L-arginine biosynthesis; L-arginine from L-ornithine and carbamoyl phosphate: step 3/3.</text>
</comment>
<dbReference type="Pfam" id="PF00206">
    <property type="entry name" value="Lyase_1"/>
    <property type="match status" value="1"/>
</dbReference>
<keyword evidence="5" id="KW-0963">Cytoplasm</keyword>
<dbReference type="PANTHER" id="PTHR43814">
    <property type="entry name" value="ARGININOSUCCINATE LYASE"/>
    <property type="match status" value="1"/>
</dbReference>
<evidence type="ECO:0000256" key="1">
    <source>
        <dbReference type="ARBA" id="ARBA00000985"/>
    </source>
</evidence>
<evidence type="ECO:0000259" key="6">
    <source>
        <dbReference type="Pfam" id="PF00206"/>
    </source>
</evidence>
<comment type="subcellular location">
    <subcellularLocation>
        <location evidence="5">Cytoplasm</location>
    </subcellularLocation>
</comment>
<protein>
    <recommendedName>
        <fullName evidence="3 5">Argininosuccinate lyase</fullName>
        <shortName evidence="5">ASAL</shortName>
        <ecNumber evidence="3 5">4.3.2.1</ecNumber>
    </recommendedName>
    <alternativeName>
        <fullName evidence="5">Arginosuccinase</fullName>
    </alternativeName>
</protein>
<evidence type="ECO:0000256" key="3">
    <source>
        <dbReference type="ARBA" id="ARBA00012338"/>
    </source>
</evidence>
<accession>A0A6J4UA16</accession>
<dbReference type="InterPro" id="IPR024083">
    <property type="entry name" value="Fumarase/histidase_N"/>
</dbReference>
<dbReference type="PROSITE" id="PS00163">
    <property type="entry name" value="FUMARATE_LYASES"/>
    <property type="match status" value="1"/>
</dbReference>
<evidence type="ECO:0000259" key="7">
    <source>
        <dbReference type="Pfam" id="PF14698"/>
    </source>
</evidence>
<feature type="domain" description="Fumarate lyase N-terminal" evidence="6">
    <location>
        <begin position="19"/>
        <end position="312"/>
    </location>
</feature>
<keyword evidence="5 8" id="KW-0456">Lyase</keyword>
<evidence type="ECO:0000313" key="8">
    <source>
        <dbReference type="EMBL" id="CAA9544361.1"/>
    </source>
</evidence>
<name>A0A6J4UA16_9BACT</name>
<reference evidence="8" key="1">
    <citation type="submission" date="2020-02" db="EMBL/GenBank/DDBJ databases">
        <authorList>
            <person name="Meier V. D."/>
        </authorList>
    </citation>
    <scope>NUCLEOTIDE SEQUENCE</scope>
    <source>
        <strain evidence="8">AVDCRST_MAG33</strain>
    </source>
</reference>
<keyword evidence="4 5" id="KW-0055">Arginine biosynthesis</keyword>
<evidence type="ECO:0000256" key="2">
    <source>
        <dbReference type="ARBA" id="ARBA00004941"/>
    </source>
</evidence>
<dbReference type="PRINTS" id="PR00145">
    <property type="entry name" value="ARGSUCLYASE"/>
</dbReference>
<evidence type="ECO:0000256" key="5">
    <source>
        <dbReference type="HAMAP-Rule" id="MF_00006"/>
    </source>
</evidence>
<dbReference type="InterPro" id="IPR009049">
    <property type="entry name" value="Argininosuccinate_lyase"/>
</dbReference>
<sequence>MPADGEGNATGTAWGWGSRFAATPDQRLQAFNASIGFDQRFIREDIRGSVAHARMLARQGIVSAQDAATLEAALWQVWDDAAAGTVAFTLADEDIHTGVERLMRERIGDVTGKLHTARSRNDQVATDFRLWARGAAYEVLAGVLGLADTLAAVAADHADTVMPGYTHLQRAQPVVLAHHLHAYVAMLERDADRLRAAIDRLNRCPLGAAALAGSTFPLDREGVAAELGFDGPVDNSMDAVSDRDFVLDLLNACAMTQLHISRLSEEVVLWTSAEFRFATLDDAFATGSSIMPQKKNADIAELARGKTGRIVGHLVGMMVTTKGLPLTYNKDLQEDKEGLFDTVDSLLLVLDVVPPMLRTMRWDRDRMAAAAVADFALATDAADLLARHGVPFREAHGVVGRLVARCVAEGRTFADLDAAEWAAVHPVFGRERPPLDALTSVSARDITGGTAPAQVRAAQARVTTRLAHARAWLDERQAIHDAVMRRPGDAGTARSGIDA</sequence>
<dbReference type="InterPro" id="IPR000362">
    <property type="entry name" value="Fumarate_lyase_fam"/>
</dbReference>
<proteinExistence type="inferred from homology"/>
<dbReference type="AlphaFoldDB" id="A0A6J4UA16"/>
<feature type="domain" description="Argininosuccinate lyase C-terminal" evidence="7">
    <location>
        <begin position="375"/>
        <end position="431"/>
    </location>
</feature>
<dbReference type="Pfam" id="PF14698">
    <property type="entry name" value="ASL_C2"/>
    <property type="match status" value="1"/>
</dbReference>
<dbReference type="EMBL" id="CADCWK010000025">
    <property type="protein sequence ID" value="CAA9544361.1"/>
    <property type="molecule type" value="Genomic_DNA"/>
</dbReference>
<dbReference type="Gene3D" id="1.10.40.30">
    <property type="entry name" value="Fumarase/aspartase (C-terminal domain)"/>
    <property type="match status" value="1"/>
</dbReference>
<dbReference type="EC" id="4.3.2.1" evidence="3 5"/>
<dbReference type="InterPro" id="IPR008948">
    <property type="entry name" value="L-Aspartase-like"/>
</dbReference>
<comment type="catalytic activity">
    <reaction evidence="1 5">
        <text>2-(N(omega)-L-arginino)succinate = fumarate + L-arginine</text>
        <dbReference type="Rhea" id="RHEA:24020"/>
        <dbReference type="ChEBI" id="CHEBI:29806"/>
        <dbReference type="ChEBI" id="CHEBI:32682"/>
        <dbReference type="ChEBI" id="CHEBI:57472"/>
        <dbReference type="EC" id="4.3.2.1"/>
    </reaction>
</comment>
<dbReference type="InterPro" id="IPR022761">
    <property type="entry name" value="Fumarate_lyase_N"/>
</dbReference>
<dbReference type="UniPathway" id="UPA00068">
    <property type="reaction ID" value="UER00114"/>
</dbReference>
<dbReference type="GO" id="GO:0042450">
    <property type="term" value="P:L-arginine biosynthetic process via ornithine"/>
    <property type="evidence" value="ECO:0007669"/>
    <property type="project" value="UniProtKB-UniRule"/>
</dbReference>
<dbReference type="SUPFAM" id="SSF48557">
    <property type="entry name" value="L-aspartase-like"/>
    <property type="match status" value="1"/>
</dbReference>
<organism evidence="8">
    <name type="scientific">uncultured Thermomicrobiales bacterium</name>
    <dbReference type="NCBI Taxonomy" id="1645740"/>
    <lineage>
        <taxon>Bacteria</taxon>
        <taxon>Pseudomonadati</taxon>
        <taxon>Thermomicrobiota</taxon>
        <taxon>Thermomicrobia</taxon>
        <taxon>Thermomicrobiales</taxon>
        <taxon>environmental samples</taxon>
    </lineage>
</organism>
<comment type="similarity">
    <text evidence="5">Belongs to the lyase 1 family. Argininosuccinate lyase subfamily.</text>
</comment>
<dbReference type="PANTHER" id="PTHR43814:SF1">
    <property type="entry name" value="ARGININOSUCCINATE LYASE"/>
    <property type="match status" value="1"/>
</dbReference>
<dbReference type="Gene3D" id="1.20.200.10">
    <property type="entry name" value="Fumarase/aspartase (Central domain)"/>
    <property type="match status" value="1"/>
</dbReference>
<evidence type="ECO:0000256" key="4">
    <source>
        <dbReference type="ARBA" id="ARBA00022571"/>
    </source>
</evidence>
<dbReference type="InterPro" id="IPR029419">
    <property type="entry name" value="Arg_succ_lyase_C"/>
</dbReference>